<reference evidence="2" key="1">
    <citation type="journal article" date="2014" name="Front. Microbiol.">
        <title>High frequency of phylogenetically diverse reductive dehalogenase-homologous genes in deep subseafloor sedimentary metagenomes.</title>
        <authorList>
            <person name="Kawai M."/>
            <person name="Futagami T."/>
            <person name="Toyoda A."/>
            <person name="Takaki Y."/>
            <person name="Nishi S."/>
            <person name="Hori S."/>
            <person name="Arai W."/>
            <person name="Tsubouchi T."/>
            <person name="Morono Y."/>
            <person name="Uchiyama I."/>
            <person name="Ito T."/>
            <person name="Fujiyama A."/>
            <person name="Inagaki F."/>
            <person name="Takami H."/>
        </authorList>
    </citation>
    <scope>NUCLEOTIDE SEQUENCE</scope>
    <source>
        <strain evidence="2">Expedition CK06-06</strain>
    </source>
</reference>
<comment type="caution">
    <text evidence="2">The sequence shown here is derived from an EMBL/GenBank/DDBJ whole genome shotgun (WGS) entry which is preliminary data.</text>
</comment>
<name>X1LTU7_9ZZZZ</name>
<dbReference type="PANTHER" id="PTHR11138">
    <property type="entry name" value="METHIONYL-TRNA FORMYLTRANSFERASE"/>
    <property type="match status" value="1"/>
</dbReference>
<protein>
    <recommendedName>
        <fullName evidence="1">Formyl transferase N-terminal domain-containing protein</fullName>
    </recommendedName>
</protein>
<feature type="non-terminal residue" evidence="2">
    <location>
        <position position="104"/>
    </location>
</feature>
<dbReference type="GO" id="GO:0005829">
    <property type="term" value="C:cytosol"/>
    <property type="evidence" value="ECO:0007669"/>
    <property type="project" value="TreeGrafter"/>
</dbReference>
<dbReference type="Gene3D" id="3.40.50.170">
    <property type="entry name" value="Formyl transferase, N-terminal domain"/>
    <property type="match status" value="1"/>
</dbReference>
<dbReference type="InterPro" id="IPR036477">
    <property type="entry name" value="Formyl_transf_N_sf"/>
</dbReference>
<dbReference type="SUPFAM" id="SSF53328">
    <property type="entry name" value="Formyltransferase"/>
    <property type="match status" value="1"/>
</dbReference>
<dbReference type="InterPro" id="IPR002376">
    <property type="entry name" value="Formyl_transf_N"/>
</dbReference>
<proteinExistence type="predicted"/>
<accession>X1LTU7</accession>
<dbReference type="GO" id="GO:0004479">
    <property type="term" value="F:methionyl-tRNA formyltransferase activity"/>
    <property type="evidence" value="ECO:0007669"/>
    <property type="project" value="TreeGrafter"/>
</dbReference>
<dbReference type="Pfam" id="PF00551">
    <property type="entry name" value="Formyl_trans_N"/>
    <property type="match status" value="1"/>
</dbReference>
<organism evidence="2">
    <name type="scientific">marine sediment metagenome</name>
    <dbReference type="NCBI Taxonomy" id="412755"/>
    <lineage>
        <taxon>unclassified sequences</taxon>
        <taxon>metagenomes</taxon>
        <taxon>ecological metagenomes</taxon>
    </lineage>
</organism>
<dbReference type="PANTHER" id="PTHR11138:SF5">
    <property type="entry name" value="METHIONYL-TRNA FORMYLTRANSFERASE, MITOCHONDRIAL"/>
    <property type="match status" value="1"/>
</dbReference>
<gene>
    <name evidence="2" type="ORF">S06H3_27676</name>
</gene>
<feature type="domain" description="Formyl transferase N-terminal" evidence="1">
    <location>
        <begin position="16"/>
        <end position="104"/>
    </location>
</feature>
<dbReference type="AlphaFoldDB" id="X1LTU7"/>
<dbReference type="EMBL" id="BARV01016074">
    <property type="protein sequence ID" value="GAI22802.1"/>
    <property type="molecule type" value="Genomic_DNA"/>
</dbReference>
<evidence type="ECO:0000259" key="1">
    <source>
        <dbReference type="Pfam" id="PF00551"/>
    </source>
</evidence>
<sequence>MANSKMKSKIQNPKFKIVFMGTPEFGEIILEELAKGRCKPILVITAPDKPVGRKQILTPPPVKNLAEKYKIPILQPEKIENCKLKIENLNPDLIIVAAYGQILP</sequence>
<evidence type="ECO:0000313" key="2">
    <source>
        <dbReference type="EMBL" id="GAI22802.1"/>
    </source>
</evidence>